<dbReference type="InterPro" id="IPR029045">
    <property type="entry name" value="ClpP/crotonase-like_dom_sf"/>
</dbReference>
<dbReference type="Proteomes" id="UP001551695">
    <property type="component" value="Unassembled WGS sequence"/>
</dbReference>
<name>A0ABV3G3I9_9NOCA</name>
<dbReference type="RefSeq" id="WP_357788758.1">
    <property type="nucleotide sequence ID" value="NZ_JBFAKC010000018.1"/>
</dbReference>
<evidence type="ECO:0000313" key="1">
    <source>
        <dbReference type="EMBL" id="MEV0712010.1"/>
    </source>
</evidence>
<gene>
    <name evidence="1" type="ORF">AB0I48_31065</name>
</gene>
<dbReference type="SUPFAM" id="SSF52096">
    <property type="entry name" value="ClpP/crotonase"/>
    <property type="match status" value="1"/>
</dbReference>
<dbReference type="Gene3D" id="3.90.226.10">
    <property type="entry name" value="2-enoyl-CoA Hydratase, Chain A, domain 1"/>
    <property type="match status" value="1"/>
</dbReference>
<dbReference type="Pfam" id="PF00378">
    <property type="entry name" value="ECH_1"/>
    <property type="match status" value="1"/>
</dbReference>
<dbReference type="CDD" id="cd06558">
    <property type="entry name" value="crotonase-like"/>
    <property type="match status" value="1"/>
</dbReference>
<sequence length="228" mass="24048">MPDLVGYTREGAVATIAMDDGKANVMSENMIRELTAALAQAEADRAVVVLTGRPRLFSAGYDLAMFGRDPEEVVRTLRAGGELVHRLLGFPYPVIAACAGHAIAQGAFVLLATDVRFGVAGDFKIGLNEVAIGLTIPHYGVETARHRLTAPGFDRAAGTGALFAPVQARELGFLDVVVEDEDALRTGVYAEAERLAGLDMAAHLGTKTRVRAAVLAAVRSGIDTEFGV</sequence>
<protein>
    <submittedName>
        <fullName evidence="1">Crotonase/enoyl-CoA hydratase family protein</fullName>
    </submittedName>
</protein>
<accession>A0ABV3G3I9</accession>
<dbReference type="InterPro" id="IPR001753">
    <property type="entry name" value="Enoyl-CoA_hydra/iso"/>
</dbReference>
<reference evidence="1 2" key="1">
    <citation type="submission" date="2024-06" db="EMBL/GenBank/DDBJ databases">
        <title>The Natural Products Discovery Center: Release of the First 8490 Sequenced Strains for Exploring Actinobacteria Biosynthetic Diversity.</title>
        <authorList>
            <person name="Kalkreuter E."/>
            <person name="Kautsar S.A."/>
            <person name="Yang D."/>
            <person name="Bader C.D."/>
            <person name="Teijaro C.N."/>
            <person name="Fluegel L."/>
            <person name="Davis C.M."/>
            <person name="Simpson J.R."/>
            <person name="Lauterbach L."/>
            <person name="Steele A.D."/>
            <person name="Gui C."/>
            <person name="Meng S."/>
            <person name="Li G."/>
            <person name="Viehrig K."/>
            <person name="Ye F."/>
            <person name="Su P."/>
            <person name="Kiefer A.F."/>
            <person name="Nichols A."/>
            <person name="Cepeda A.J."/>
            <person name="Yan W."/>
            <person name="Fan B."/>
            <person name="Jiang Y."/>
            <person name="Adhikari A."/>
            <person name="Zheng C.-J."/>
            <person name="Schuster L."/>
            <person name="Cowan T.M."/>
            <person name="Smanski M.J."/>
            <person name="Chevrette M.G."/>
            <person name="De Carvalho L.P.S."/>
            <person name="Shen B."/>
        </authorList>
    </citation>
    <scope>NUCLEOTIDE SEQUENCE [LARGE SCALE GENOMIC DNA]</scope>
    <source>
        <strain evidence="1 2">NPDC050403</strain>
    </source>
</reference>
<organism evidence="1 2">
    <name type="scientific">Nocardia aurea</name>
    <dbReference type="NCBI Taxonomy" id="2144174"/>
    <lineage>
        <taxon>Bacteria</taxon>
        <taxon>Bacillati</taxon>
        <taxon>Actinomycetota</taxon>
        <taxon>Actinomycetes</taxon>
        <taxon>Mycobacteriales</taxon>
        <taxon>Nocardiaceae</taxon>
        <taxon>Nocardia</taxon>
    </lineage>
</organism>
<dbReference type="EMBL" id="JBFAKC010000018">
    <property type="protein sequence ID" value="MEV0712010.1"/>
    <property type="molecule type" value="Genomic_DNA"/>
</dbReference>
<dbReference type="PANTHER" id="PTHR11941:SF54">
    <property type="entry name" value="ENOYL-COA HYDRATASE, MITOCHONDRIAL"/>
    <property type="match status" value="1"/>
</dbReference>
<proteinExistence type="predicted"/>
<comment type="caution">
    <text evidence="1">The sequence shown here is derived from an EMBL/GenBank/DDBJ whole genome shotgun (WGS) entry which is preliminary data.</text>
</comment>
<keyword evidence="2" id="KW-1185">Reference proteome</keyword>
<dbReference type="PANTHER" id="PTHR11941">
    <property type="entry name" value="ENOYL-COA HYDRATASE-RELATED"/>
    <property type="match status" value="1"/>
</dbReference>
<evidence type="ECO:0000313" key="2">
    <source>
        <dbReference type="Proteomes" id="UP001551695"/>
    </source>
</evidence>
<dbReference type="NCBIfam" id="NF004858">
    <property type="entry name" value="PRK06213.1"/>
    <property type="match status" value="1"/>
</dbReference>